<dbReference type="eggNOG" id="arCOG14016">
    <property type="taxonomic scope" value="Archaea"/>
</dbReference>
<evidence type="ECO:0000256" key="1">
    <source>
        <dbReference type="SAM" id="MobiDB-lite"/>
    </source>
</evidence>
<dbReference type="GeneID" id="25394798"/>
<dbReference type="HOGENOM" id="CLU_1425107_0_0_2"/>
<feature type="region of interest" description="Disordered" evidence="1">
    <location>
        <begin position="1"/>
        <end position="23"/>
    </location>
</feature>
<dbReference type="Proteomes" id="UP000009231">
    <property type="component" value="Chromosome"/>
</dbReference>
<dbReference type="STRING" id="868131.MSWAN_1676"/>
<keyword evidence="3" id="KW-1185">Reference proteome</keyword>
<sequence length="190" mass="21951">MVEEFKESEGWMPVETDDEGRWTPKKMGDSIKGIYLTKKTSVGQYNSIVYVIKNEDGEFDVMGTTGLNNAFKKIPVGHEVAIIFKGEKPLKPPKNPYKIFKVYARKPGKDSKEDTKPETKQEKPEMNLEDDSKTWAVIDEISLKLEEKHEKINEKNITAMALKMRNDPTEDFTKEEFEDVKRVVKNINFD</sequence>
<dbReference type="AlphaFoldDB" id="F6D2V8"/>
<dbReference type="KEGG" id="mew:MSWAN_1676"/>
<organism evidence="2 3">
    <name type="scientific">Methanobacterium paludis (strain DSM 25820 / JCM 18151 / SWAN1)</name>
    <dbReference type="NCBI Taxonomy" id="868131"/>
    <lineage>
        <taxon>Archaea</taxon>
        <taxon>Methanobacteriati</taxon>
        <taxon>Methanobacteriota</taxon>
        <taxon>Methanomada group</taxon>
        <taxon>Methanobacteria</taxon>
        <taxon>Methanobacteriales</taxon>
        <taxon>Methanobacteriaceae</taxon>
        <taxon>Methanobacterium</taxon>
    </lineage>
</organism>
<feature type="region of interest" description="Disordered" evidence="1">
    <location>
        <begin position="108"/>
        <end position="130"/>
    </location>
</feature>
<protein>
    <submittedName>
        <fullName evidence="2">Uncharacterized protein</fullName>
    </submittedName>
</protein>
<reference evidence="2 3" key="1">
    <citation type="journal article" date="2014" name="Int. J. Syst. Evol. Microbiol.">
        <title>Methanobacterium paludis sp. nov. and a novel strain of Methanobacterium lacus isolated from northern peatlands.</title>
        <authorList>
            <person name="Cadillo-Quiroz H."/>
            <person name="Brauer S.L."/>
            <person name="Goodson N."/>
            <person name="Yavitt J.B."/>
            <person name="Zinder S.H."/>
        </authorList>
    </citation>
    <scope>NUCLEOTIDE SEQUENCE [LARGE SCALE GENOMIC DNA]</scope>
    <source>
        <strain evidence="3">DSM 25820 / JCM 18151 / SWAN1</strain>
    </source>
</reference>
<dbReference type="RefSeq" id="WP_013826186.1">
    <property type="nucleotide sequence ID" value="NC_015574.1"/>
</dbReference>
<proteinExistence type="predicted"/>
<gene>
    <name evidence="2" type="ordered locus">MSWAN_1676</name>
</gene>
<evidence type="ECO:0000313" key="3">
    <source>
        <dbReference type="Proteomes" id="UP000009231"/>
    </source>
</evidence>
<dbReference type="EMBL" id="CP002772">
    <property type="protein sequence ID" value="AEG18687.1"/>
    <property type="molecule type" value="Genomic_DNA"/>
</dbReference>
<accession>F6D2V8</accession>
<name>F6D2V8_METPW</name>
<evidence type="ECO:0000313" key="2">
    <source>
        <dbReference type="EMBL" id="AEG18687.1"/>
    </source>
</evidence>